<dbReference type="Proteomes" id="UP000184036">
    <property type="component" value="Unassembled WGS sequence"/>
</dbReference>
<organism evidence="3 4">
    <name type="scientific">Flavobacterium segetis</name>
    <dbReference type="NCBI Taxonomy" id="271157"/>
    <lineage>
        <taxon>Bacteria</taxon>
        <taxon>Pseudomonadati</taxon>
        <taxon>Bacteroidota</taxon>
        <taxon>Flavobacteriia</taxon>
        <taxon>Flavobacteriales</taxon>
        <taxon>Flavobacteriaceae</taxon>
        <taxon>Flavobacterium</taxon>
    </lineage>
</organism>
<evidence type="ECO:0000256" key="1">
    <source>
        <dbReference type="SAM" id="Phobius"/>
    </source>
</evidence>
<dbReference type="SMART" id="SM00014">
    <property type="entry name" value="acidPPc"/>
    <property type="match status" value="1"/>
</dbReference>
<feature type="transmembrane region" description="Helical" evidence="1">
    <location>
        <begin position="152"/>
        <end position="170"/>
    </location>
</feature>
<keyword evidence="4" id="KW-1185">Reference proteome</keyword>
<evidence type="ECO:0000313" key="4">
    <source>
        <dbReference type="Proteomes" id="UP000184036"/>
    </source>
</evidence>
<dbReference type="InterPro" id="IPR000326">
    <property type="entry name" value="PAP2/HPO"/>
</dbReference>
<feature type="transmembrane region" description="Helical" evidence="1">
    <location>
        <begin position="176"/>
        <end position="195"/>
    </location>
</feature>
<gene>
    <name evidence="3" type="ORF">SAMN05444396_10926</name>
</gene>
<name>A0A1M5J165_9FLAO</name>
<dbReference type="PANTHER" id="PTHR14969:SF13">
    <property type="entry name" value="AT30094P"/>
    <property type="match status" value="1"/>
</dbReference>
<dbReference type="CDD" id="cd03392">
    <property type="entry name" value="PAP2_like_2"/>
    <property type="match status" value="1"/>
</dbReference>
<dbReference type="SUPFAM" id="SSF48317">
    <property type="entry name" value="Acid phosphatase/Vanadium-dependent haloperoxidase"/>
    <property type="match status" value="1"/>
</dbReference>
<dbReference type="RefSeq" id="WP_072992848.1">
    <property type="nucleotide sequence ID" value="NZ_FQWE01000009.1"/>
</dbReference>
<evidence type="ECO:0000259" key="2">
    <source>
        <dbReference type="SMART" id="SM00014"/>
    </source>
</evidence>
<dbReference type="PANTHER" id="PTHR14969">
    <property type="entry name" value="SPHINGOSINE-1-PHOSPHATE PHOSPHOHYDROLASE"/>
    <property type="match status" value="1"/>
</dbReference>
<dbReference type="Gene3D" id="1.20.144.10">
    <property type="entry name" value="Phosphatidic acid phosphatase type 2/haloperoxidase"/>
    <property type="match status" value="1"/>
</dbReference>
<protein>
    <submittedName>
        <fullName evidence="3">Membrane-associated phospholipid phosphatase</fullName>
    </submittedName>
</protein>
<dbReference type="Pfam" id="PF01569">
    <property type="entry name" value="PAP2"/>
    <property type="match status" value="1"/>
</dbReference>
<dbReference type="InterPro" id="IPR036938">
    <property type="entry name" value="PAP2/HPO_sf"/>
</dbReference>
<reference evidence="4" key="1">
    <citation type="submission" date="2016-11" db="EMBL/GenBank/DDBJ databases">
        <authorList>
            <person name="Varghese N."/>
            <person name="Submissions S."/>
        </authorList>
    </citation>
    <scope>NUCLEOTIDE SEQUENCE [LARGE SCALE GENOMIC DNA]</scope>
    <source>
        <strain evidence="4">DSM 19741</strain>
    </source>
</reference>
<keyword evidence="1" id="KW-1133">Transmembrane helix</keyword>
<evidence type="ECO:0000313" key="3">
    <source>
        <dbReference type="EMBL" id="SHG34039.1"/>
    </source>
</evidence>
<feature type="transmembrane region" description="Helical" evidence="1">
    <location>
        <begin position="55"/>
        <end position="76"/>
    </location>
</feature>
<feature type="domain" description="Phosphatidic acid phosphatase type 2/haloperoxidase" evidence="2">
    <location>
        <begin position="86"/>
        <end position="195"/>
    </location>
</feature>
<sequence length="206" mass="23101">MEFKISKENYFTRNIFLVIFLLFTFITNSQNFDINTLRDINLNRNSSLDPTFKTVTNSVVPISLGTPVIIYAVGLIKKDSTVKKQAIFIGETFLVSAFITTALKQIAKRERPFNKYSDLDQATSATGYSFPSGHTSTAFATATSLSMEYPRWYVIVPSFVWAGAVGYSRMHLGVHYPSDVIAGAIIGSGSAYLSYKVNKWIYKRKI</sequence>
<keyword evidence="1" id="KW-0812">Transmembrane</keyword>
<dbReference type="OrthoDB" id="9773582at2"/>
<accession>A0A1M5J165</accession>
<dbReference type="EMBL" id="FQWE01000009">
    <property type="protein sequence ID" value="SHG34039.1"/>
    <property type="molecule type" value="Genomic_DNA"/>
</dbReference>
<dbReference type="AlphaFoldDB" id="A0A1M5J165"/>
<proteinExistence type="predicted"/>
<keyword evidence="1" id="KW-0472">Membrane</keyword>
<dbReference type="STRING" id="271157.SAMN05444396_10926"/>